<dbReference type="GO" id="GO:0050808">
    <property type="term" value="P:synapse organization"/>
    <property type="evidence" value="ECO:0007669"/>
    <property type="project" value="TreeGrafter"/>
</dbReference>
<dbReference type="SUPFAM" id="SSF48726">
    <property type="entry name" value="Immunoglobulin"/>
    <property type="match status" value="2"/>
</dbReference>
<accession>A0A9C5Z311</accession>
<dbReference type="PROSITE" id="PS50835">
    <property type="entry name" value="IG_LIKE"/>
    <property type="match status" value="1"/>
</dbReference>
<organism evidence="4 5">
    <name type="scientific">Glossina fuscipes</name>
    <dbReference type="NCBI Taxonomy" id="7396"/>
    <lineage>
        <taxon>Eukaryota</taxon>
        <taxon>Metazoa</taxon>
        <taxon>Ecdysozoa</taxon>
        <taxon>Arthropoda</taxon>
        <taxon>Hexapoda</taxon>
        <taxon>Insecta</taxon>
        <taxon>Pterygota</taxon>
        <taxon>Neoptera</taxon>
        <taxon>Endopterygota</taxon>
        <taxon>Diptera</taxon>
        <taxon>Brachycera</taxon>
        <taxon>Muscomorpha</taxon>
        <taxon>Hippoboscoidea</taxon>
        <taxon>Glossinidae</taxon>
        <taxon>Glossina</taxon>
    </lineage>
</organism>
<evidence type="ECO:0000313" key="4">
    <source>
        <dbReference type="Proteomes" id="UP000092443"/>
    </source>
</evidence>
<proteinExistence type="predicted"/>
<dbReference type="Pfam" id="PF00047">
    <property type="entry name" value="ig"/>
    <property type="match status" value="1"/>
</dbReference>
<dbReference type="CDD" id="cd00096">
    <property type="entry name" value="Ig"/>
    <property type="match status" value="1"/>
</dbReference>
<feature type="domain" description="Ig-like" evidence="3">
    <location>
        <begin position="267"/>
        <end position="391"/>
    </location>
</feature>
<dbReference type="Proteomes" id="UP000092443">
    <property type="component" value="Unplaced"/>
</dbReference>
<evidence type="ECO:0000256" key="1">
    <source>
        <dbReference type="SAM" id="MobiDB-lite"/>
    </source>
</evidence>
<keyword evidence="4" id="KW-1185">Reference proteome</keyword>
<dbReference type="AlphaFoldDB" id="A0A9C5Z311"/>
<dbReference type="InterPro" id="IPR007110">
    <property type="entry name" value="Ig-like_dom"/>
</dbReference>
<evidence type="ECO:0000313" key="5">
    <source>
        <dbReference type="RefSeq" id="XP_037893016.1"/>
    </source>
</evidence>
<protein>
    <submittedName>
        <fullName evidence="5">Uncharacterized protein LOC119639604</fullName>
    </submittedName>
</protein>
<dbReference type="InterPro" id="IPR003599">
    <property type="entry name" value="Ig_sub"/>
</dbReference>
<sequence>MRRSTLNQQISFITLHLMTFAALVGSQNQIVAVVTKTTGTAVASETPTATATATTAVNFRFNAFVSTRNTSTLLVSPPLVSSSRPSASYERVENTRMSLLSSSFPPAAKLSSSSLVLPLSPLAALSTSTEAYSAYTTATRTTASSSERRSSSFMNNRSKSISSNSNFNVNPSNSYHISTSTGNSISKSSSSSQHVNNYRLTAALAAPSGATSSFKNVKTTSRSKFPLEFTYSRTHWTYTDAVNNSNFGKSPLSTASLSSTTTTTELPRIFRNNNRHHHEHHWGPFFEEPLNSTSSGDNIITTAHLFTEAILNCRVGMLKDKTVMWVRRTAEKVSLLTFGNVTYSSDPRIRVKFQYPNNWRLLINPTQWEDAGIYMCQVSTHPPRVFTTNLTVIEPPLRLIDEQERDVGDRYYKTGSTIDLQCQVSRSFLYKENQNILKSLMPLNANLSSFADINQIIKTNKDKSNLSDTKIGSALNALTSSTNQSDKQELSAEKLFSNIVFWAKDDEELPTTALRRISANEKWLTSRMSIPDAKFSDSGNYSCAIGRLFAAIVQVQVLTGELPAAVQHNSASDTYKGKNMEWKHIWEICLIYALFFPQIISSP</sequence>
<dbReference type="InterPro" id="IPR036179">
    <property type="entry name" value="Ig-like_dom_sf"/>
</dbReference>
<feature type="signal peptide" evidence="2">
    <location>
        <begin position="1"/>
        <end position="26"/>
    </location>
</feature>
<dbReference type="PANTHER" id="PTHR23279">
    <property type="entry name" value="DEFECTIVE PROBOSCIS EXTENSION RESPONSE DPR -RELATED"/>
    <property type="match status" value="1"/>
</dbReference>
<dbReference type="GeneID" id="119639604"/>
<dbReference type="InterPro" id="IPR013151">
    <property type="entry name" value="Immunoglobulin_dom"/>
</dbReference>
<reference evidence="5" key="1">
    <citation type="submission" date="2025-08" db="UniProtKB">
        <authorList>
            <consortium name="RefSeq"/>
        </authorList>
    </citation>
    <scope>IDENTIFICATION</scope>
    <source>
        <tissue evidence="5">Whole body pupa</tissue>
    </source>
</reference>
<dbReference type="InterPro" id="IPR013783">
    <property type="entry name" value="Ig-like_fold"/>
</dbReference>
<dbReference type="GO" id="GO:0032589">
    <property type="term" value="C:neuron projection membrane"/>
    <property type="evidence" value="ECO:0007669"/>
    <property type="project" value="TreeGrafter"/>
</dbReference>
<gene>
    <name evidence="5" type="primary">LOC119639604</name>
</gene>
<keyword evidence="2" id="KW-0732">Signal</keyword>
<dbReference type="InterPro" id="IPR037448">
    <property type="entry name" value="Zig-8"/>
</dbReference>
<feature type="chain" id="PRO_5038635257" evidence="2">
    <location>
        <begin position="27"/>
        <end position="603"/>
    </location>
</feature>
<dbReference type="KEGG" id="gfs:119639604"/>
<dbReference type="PANTHER" id="PTHR23279:SF3">
    <property type="entry name" value="DEFECTIVE PROBOSCIS EXTENSION RESPONSE 18"/>
    <property type="match status" value="1"/>
</dbReference>
<evidence type="ECO:0000256" key="2">
    <source>
        <dbReference type="SAM" id="SignalP"/>
    </source>
</evidence>
<dbReference type="RefSeq" id="XP_037893016.1">
    <property type="nucleotide sequence ID" value="XM_038037088.1"/>
</dbReference>
<dbReference type="SMART" id="SM00409">
    <property type="entry name" value="IG"/>
    <property type="match status" value="2"/>
</dbReference>
<feature type="region of interest" description="Disordered" evidence="1">
    <location>
        <begin position="137"/>
        <end position="167"/>
    </location>
</feature>
<evidence type="ECO:0000259" key="3">
    <source>
        <dbReference type="PROSITE" id="PS50835"/>
    </source>
</evidence>
<name>A0A9C5Z311_9MUSC</name>
<dbReference type="Gene3D" id="2.60.40.10">
    <property type="entry name" value="Immunoglobulins"/>
    <property type="match status" value="1"/>
</dbReference>
<dbReference type="FunFam" id="2.60.40.10:FF:001606">
    <property type="entry name" value="uncharacterized protein LOC108091111"/>
    <property type="match status" value="1"/>
</dbReference>